<proteinExistence type="predicted"/>
<keyword evidence="4" id="KW-1185">Reference proteome</keyword>
<feature type="compositionally biased region" description="Basic and acidic residues" evidence="1">
    <location>
        <begin position="195"/>
        <end position="216"/>
    </location>
</feature>
<gene>
    <name evidence="3" type="ORF">ACFSE1_16395</name>
</gene>
<organism evidence="3 4">
    <name type="scientific">Rhizobium helianthi</name>
    <dbReference type="NCBI Taxonomy" id="1132695"/>
    <lineage>
        <taxon>Bacteria</taxon>
        <taxon>Pseudomonadati</taxon>
        <taxon>Pseudomonadota</taxon>
        <taxon>Alphaproteobacteria</taxon>
        <taxon>Hyphomicrobiales</taxon>
        <taxon>Rhizobiaceae</taxon>
        <taxon>Rhizobium/Agrobacterium group</taxon>
        <taxon>Rhizobium</taxon>
    </lineage>
</organism>
<feature type="compositionally biased region" description="Pro residues" evidence="1">
    <location>
        <begin position="71"/>
        <end position="81"/>
    </location>
</feature>
<feature type="region of interest" description="Disordered" evidence="1">
    <location>
        <begin position="38"/>
        <end position="216"/>
    </location>
</feature>
<evidence type="ECO:0000256" key="2">
    <source>
        <dbReference type="SAM" id="Phobius"/>
    </source>
</evidence>
<feature type="compositionally biased region" description="Basic and acidic residues" evidence="1">
    <location>
        <begin position="148"/>
        <end position="175"/>
    </location>
</feature>
<keyword evidence="2" id="KW-0472">Membrane</keyword>
<dbReference type="EMBL" id="JBHUEQ010000027">
    <property type="protein sequence ID" value="MFD1747055.1"/>
    <property type="molecule type" value="Genomic_DNA"/>
</dbReference>
<dbReference type="Pfam" id="PF06059">
    <property type="entry name" value="DUF930"/>
    <property type="match status" value="1"/>
</dbReference>
<feature type="transmembrane region" description="Helical" evidence="2">
    <location>
        <begin position="20"/>
        <end position="40"/>
    </location>
</feature>
<keyword evidence="2" id="KW-0812">Transmembrane</keyword>
<evidence type="ECO:0000313" key="3">
    <source>
        <dbReference type="EMBL" id="MFD1747055.1"/>
    </source>
</evidence>
<evidence type="ECO:0000313" key="4">
    <source>
        <dbReference type="Proteomes" id="UP001597322"/>
    </source>
</evidence>
<evidence type="ECO:0000256" key="1">
    <source>
        <dbReference type="SAM" id="MobiDB-lite"/>
    </source>
</evidence>
<reference evidence="4" key="1">
    <citation type="journal article" date="2019" name="Int. J. Syst. Evol. Microbiol.">
        <title>The Global Catalogue of Microorganisms (GCM) 10K type strain sequencing project: providing services to taxonomists for standard genome sequencing and annotation.</title>
        <authorList>
            <consortium name="The Broad Institute Genomics Platform"/>
            <consortium name="The Broad Institute Genome Sequencing Center for Infectious Disease"/>
            <person name="Wu L."/>
            <person name="Ma J."/>
        </authorList>
    </citation>
    <scope>NUCLEOTIDE SEQUENCE [LARGE SCALE GENOMIC DNA]</scope>
    <source>
        <strain evidence="4">CG52</strain>
    </source>
</reference>
<dbReference type="Proteomes" id="UP001597322">
    <property type="component" value="Unassembled WGS sequence"/>
</dbReference>
<protein>
    <submittedName>
        <fullName evidence="3">DUF930 domain-containing protein</fullName>
    </submittedName>
</protein>
<dbReference type="RefSeq" id="WP_377403595.1">
    <property type="nucleotide sequence ID" value="NZ_JBHUEQ010000027.1"/>
</dbReference>
<accession>A0ABW4M6T3</accession>
<name>A0ABW4M6T3_9HYPH</name>
<keyword evidence="2" id="KW-1133">Transmembrane helix</keyword>
<comment type="caution">
    <text evidence="3">The sequence shown here is derived from an EMBL/GenBank/DDBJ whole genome shotgun (WGS) entry which is preliminary data.</text>
</comment>
<dbReference type="InterPro" id="IPR009273">
    <property type="entry name" value="DUF930"/>
</dbReference>
<sequence>MDEQRPDAEPKPRMRVATGAAASVVIHAVLLAAILIGLPLSDPPQPPKEETVSVDIVPPPEKPPEPKPEEPPPPPPPPPAEQKPEPEKAEAPQMETPVLRPAFQFGEKESGQTKTPDGDGAETGEPKQDVVEQPPLEAQQQAQADTPPHTETEDKAREEIKPPEPEMALPDRTEEGTAAQVAMEAIPVPQPSPPKPDEVQEAQSKEEGAPKPALREARKIYSTAASGDMVAMMAMAGVPREQRASQLCATELREQLKHNSPRYVAEYLPNIRLRQGNVMEVGLAAFRASGAWYDISFRCEVDAKATKVTRFSYTVGKQVPRSEWAERRFPLH</sequence>